<dbReference type="EMBL" id="FN668654">
    <property type="protein sequence ID" value="CBK23093.2"/>
    <property type="molecule type" value="Genomic_DNA"/>
</dbReference>
<gene>
    <name evidence="1" type="ORF">GSBLH_T00003024001</name>
</gene>
<evidence type="ECO:0000313" key="2">
    <source>
        <dbReference type="Proteomes" id="UP000008312"/>
    </source>
</evidence>
<keyword evidence="2" id="KW-1185">Reference proteome</keyword>
<dbReference type="Proteomes" id="UP000008312">
    <property type="component" value="Unassembled WGS sequence"/>
</dbReference>
<dbReference type="RefSeq" id="XP_012897141.1">
    <property type="nucleotide sequence ID" value="XM_013041687.1"/>
</dbReference>
<dbReference type="AlphaFoldDB" id="D8M4V4"/>
<proteinExistence type="predicted"/>
<organism evidence="1">
    <name type="scientific">Blastocystis hominis</name>
    <dbReference type="NCBI Taxonomy" id="12968"/>
    <lineage>
        <taxon>Eukaryota</taxon>
        <taxon>Sar</taxon>
        <taxon>Stramenopiles</taxon>
        <taxon>Bigyra</taxon>
        <taxon>Opalozoa</taxon>
        <taxon>Opalinata</taxon>
        <taxon>Blastocystidae</taxon>
        <taxon>Blastocystis</taxon>
    </lineage>
</organism>
<reference evidence="1" key="1">
    <citation type="submission" date="2010-02" db="EMBL/GenBank/DDBJ databases">
        <title>Sequencing and annotation of the Blastocystis hominis genome.</title>
        <authorList>
            <person name="Wincker P."/>
        </authorList>
    </citation>
    <scope>NUCLEOTIDE SEQUENCE</scope>
    <source>
        <strain evidence="1">Singapore isolate B</strain>
    </source>
</reference>
<sequence length="275" mass="30873">MSFSPQSVTQLEELKNLIFVSYIRRKKSKKVVNALLSGASVFVPQDLSLPIVLKKSDILNHVATEVSEYYYQSLSKKKICMIGNEIRTEDGFSELRLINFSRQYTLKEDEFCDVFGISAPKERSAVPSALTVIVYIIDCPFERGIICPSCEELLSFEQLSTYMNYLGLYASINPLVSQLVSSLAPSSPSPSPRPSSNSLYMIRTVSTQKIAPKSSLHMLKVGLRERGHIYLQAINELANALCKRYPENAERKNVVVYVLNRGNVEPRPCINACFA</sequence>
<evidence type="ECO:0000313" key="1">
    <source>
        <dbReference type="EMBL" id="CBK23093.2"/>
    </source>
</evidence>
<protein>
    <submittedName>
        <fullName evidence="1">Uncharacterized protein</fullName>
    </submittedName>
</protein>
<name>D8M4V4_BLAHO</name>
<dbReference type="InParanoid" id="D8M4V4"/>
<dbReference type="GeneID" id="24920148"/>
<accession>D8M4V4</accession>